<dbReference type="Proteomes" id="UP000190814">
    <property type="component" value="Unassembled WGS sequence"/>
</dbReference>
<dbReference type="EMBL" id="FUXZ01000015">
    <property type="protein sequence ID" value="SKA71402.1"/>
    <property type="molecule type" value="Genomic_DNA"/>
</dbReference>
<dbReference type="AlphaFoldDB" id="A0A1T4W2C7"/>
<dbReference type="GO" id="GO:0032259">
    <property type="term" value="P:methylation"/>
    <property type="evidence" value="ECO:0007669"/>
    <property type="project" value="UniProtKB-KW"/>
</dbReference>
<evidence type="ECO:0000313" key="1">
    <source>
        <dbReference type="EMBL" id="SKA71402.1"/>
    </source>
</evidence>
<keyword evidence="2" id="KW-1185">Reference proteome</keyword>
<evidence type="ECO:0000313" key="2">
    <source>
        <dbReference type="Proteomes" id="UP000190814"/>
    </source>
</evidence>
<accession>A0A1T4W2C7</accession>
<dbReference type="RefSeq" id="WP_078767036.1">
    <property type="nucleotide sequence ID" value="NZ_FUXZ01000015.1"/>
</dbReference>
<sequence length="348" mass="41487">MIYRKQYYYDKFKCIDVKCPKSCCVGWQIMIDKDSLKKYQNVTHAFADRLNSGINFQESYFYRYNERCSMLNDSGLCDLISTLGEDYLCDTCRLFPRHIEEFQDIREYSLTLACPEVTRIVMEPDYEFSITESEDETFDDPEEFEEFDFLLFDQLEYARDKMFEIASDRQKPLQERMDAIAFMAYKLQECFDEGEIFSMGDVSDSIMEESKDRNLSFKYCMNALDELMNMEATEKSWTDTLINTQKYWNEHDENSKEWTEAMFPDSDIEFIFEKVLKTLLFTYFCGSVYDGQIYASAMIAVQSVRFMMMINKASDEPLNKTIYIYSREIEHSYNNLNAFIRKFEEELD</sequence>
<name>A0A1T4W2C7_9FIRM</name>
<protein>
    <submittedName>
        <fullName evidence="1">Lysine-N-methylase</fullName>
    </submittedName>
</protein>
<reference evidence="1 2" key="1">
    <citation type="submission" date="2017-02" db="EMBL/GenBank/DDBJ databases">
        <authorList>
            <person name="Peterson S.W."/>
        </authorList>
    </citation>
    <scope>NUCLEOTIDE SEQUENCE [LARGE SCALE GENOMIC DNA]</scope>
    <source>
        <strain evidence="1 2">ATCC 35992</strain>
    </source>
</reference>
<keyword evidence="1" id="KW-0489">Methyltransferase</keyword>
<keyword evidence="1" id="KW-0808">Transferase</keyword>
<organism evidence="1 2">
    <name type="scientific">Eubacterium uniforme</name>
    <dbReference type="NCBI Taxonomy" id="39495"/>
    <lineage>
        <taxon>Bacteria</taxon>
        <taxon>Bacillati</taxon>
        <taxon>Bacillota</taxon>
        <taxon>Clostridia</taxon>
        <taxon>Eubacteriales</taxon>
        <taxon>Eubacteriaceae</taxon>
        <taxon>Eubacterium</taxon>
    </lineage>
</organism>
<gene>
    <name evidence="1" type="ORF">SAMN02745111_02213</name>
</gene>
<dbReference type="NCBIfam" id="NF038110">
    <property type="entry name" value="Lys_methyl_FliB"/>
    <property type="match status" value="1"/>
</dbReference>
<dbReference type="GO" id="GO:0008168">
    <property type="term" value="F:methyltransferase activity"/>
    <property type="evidence" value="ECO:0007669"/>
    <property type="project" value="UniProtKB-KW"/>
</dbReference>
<proteinExistence type="predicted"/>
<dbReference type="STRING" id="39495.SAMN02745111_02213"/>